<name>A0ABR4BF98_9LECA</name>
<feature type="compositionally biased region" description="Basic and acidic residues" evidence="1">
    <location>
        <begin position="59"/>
        <end position="70"/>
    </location>
</feature>
<feature type="compositionally biased region" description="Polar residues" evidence="1">
    <location>
        <begin position="71"/>
        <end position="116"/>
    </location>
</feature>
<accession>A0ABR4BF98</accession>
<evidence type="ECO:0000313" key="2">
    <source>
        <dbReference type="EMBL" id="KAL2056102.1"/>
    </source>
</evidence>
<organism evidence="2 3">
    <name type="scientific">Lepraria finkii</name>
    <dbReference type="NCBI Taxonomy" id="1340010"/>
    <lineage>
        <taxon>Eukaryota</taxon>
        <taxon>Fungi</taxon>
        <taxon>Dikarya</taxon>
        <taxon>Ascomycota</taxon>
        <taxon>Pezizomycotina</taxon>
        <taxon>Lecanoromycetes</taxon>
        <taxon>OSLEUM clade</taxon>
        <taxon>Lecanoromycetidae</taxon>
        <taxon>Lecanorales</taxon>
        <taxon>Lecanorineae</taxon>
        <taxon>Stereocaulaceae</taxon>
        <taxon>Lepraria</taxon>
    </lineage>
</organism>
<dbReference type="Proteomes" id="UP001590951">
    <property type="component" value="Unassembled WGS sequence"/>
</dbReference>
<evidence type="ECO:0000256" key="1">
    <source>
        <dbReference type="SAM" id="MobiDB-lite"/>
    </source>
</evidence>
<protein>
    <submittedName>
        <fullName evidence="2">Uncharacterized protein</fullName>
    </submittedName>
</protein>
<proteinExistence type="predicted"/>
<feature type="compositionally biased region" description="Basic residues" evidence="1">
    <location>
        <begin position="117"/>
        <end position="144"/>
    </location>
</feature>
<feature type="region of interest" description="Disordered" evidence="1">
    <location>
        <begin position="58"/>
        <end position="164"/>
    </location>
</feature>
<reference evidence="2 3" key="1">
    <citation type="submission" date="2024-09" db="EMBL/GenBank/DDBJ databases">
        <title>Rethinking Asexuality: The Enigmatic Case of Functional Sexual Genes in Lepraria (Stereocaulaceae).</title>
        <authorList>
            <person name="Doellman M."/>
            <person name="Sun Y."/>
            <person name="Barcenas-Pena A."/>
            <person name="Lumbsch H.T."/>
            <person name="Grewe F."/>
        </authorList>
    </citation>
    <scope>NUCLEOTIDE SEQUENCE [LARGE SCALE GENOMIC DNA]</scope>
    <source>
        <strain evidence="2 3">Grewe 0041</strain>
    </source>
</reference>
<sequence length="229" mass="24685">MYAPIFTNKMSMMTESAQNNMQLENGPSRINMQIGQTHVLPNNVPTCQVPSHGNIFSSDFHRNVPSHRDLTPSNSTSTGNYPSNSTSTIYTPTNSTPTIYSPTNSALIAHSLSPSKTTRRGRPPGSKNKPKGARVTKVPKKKGRPLGSKNKPKFPATNLGKEPSIRATISPNSLTINPLPMATFYSLFPLTHPLNATTTSLIVSCEIVNATTTPSINQTHMVTDSTAPA</sequence>
<evidence type="ECO:0000313" key="3">
    <source>
        <dbReference type="Proteomes" id="UP001590951"/>
    </source>
</evidence>
<gene>
    <name evidence="2" type="ORF">ABVK25_003745</name>
</gene>
<comment type="caution">
    <text evidence="2">The sequence shown here is derived from an EMBL/GenBank/DDBJ whole genome shotgun (WGS) entry which is preliminary data.</text>
</comment>
<keyword evidence="3" id="KW-1185">Reference proteome</keyword>
<dbReference type="EMBL" id="JBHFEH010000009">
    <property type="protein sequence ID" value="KAL2056102.1"/>
    <property type="molecule type" value="Genomic_DNA"/>
</dbReference>